<keyword evidence="8" id="KW-0694">RNA-binding</keyword>
<dbReference type="InterPro" id="IPR032828">
    <property type="entry name" value="PolyA_RNA-bd"/>
</dbReference>
<reference evidence="10 11" key="1">
    <citation type="submission" date="2016-02" db="EMBL/GenBank/DDBJ databases">
        <title>Genome sequence of Clostridium tepidiprofundi DSM 19306.</title>
        <authorList>
            <person name="Poehlein A."/>
            <person name="Daniel R."/>
        </authorList>
    </citation>
    <scope>NUCLEOTIDE SEQUENCE [LARGE SCALE GENOMIC DNA]</scope>
    <source>
        <strain evidence="10 11">DSM 19306</strain>
    </source>
</reference>
<dbReference type="GO" id="GO:0000166">
    <property type="term" value="F:nucleotide binding"/>
    <property type="evidence" value="ECO:0007669"/>
    <property type="project" value="UniProtKB-KW"/>
</dbReference>
<dbReference type="EMBL" id="LTBA01000052">
    <property type="protein sequence ID" value="KYH30994.1"/>
    <property type="molecule type" value="Genomic_DNA"/>
</dbReference>
<dbReference type="Pfam" id="PF01743">
    <property type="entry name" value="PolyA_pol"/>
    <property type="match status" value="1"/>
</dbReference>
<dbReference type="PANTHER" id="PTHR46173:SF1">
    <property type="entry name" value="CCA TRNA NUCLEOTIDYLTRANSFERASE 1, MITOCHONDRIAL"/>
    <property type="match status" value="1"/>
</dbReference>
<evidence type="ECO:0000313" key="10">
    <source>
        <dbReference type="EMBL" id="KYH30994.1"/>
    </source>
</evidence>
<dbReference type="CDD" id="cd00077">
    <property type="entry name" value="HDc"/>
    <property type="match status" value="1"/>
</dbReference>
<sequence length="479" mass="55760">MILGILIYKYVNGTNSLIMNNMKWCDCMINNKVIINLPNKVDYILNVLNKNGFEAFIVGGCVRDSLLNKNPNDWDITTNALPKITAQLFEKSNNRVIETGLKHGTVTVIIDEEMFEITTYRIDGEYLDNRRPQNVKFTLSLEEDLKRRDFTVNALAYNTSVGLIDNHEGIKDLKGKTIRCVGKADKRFHEDALRMLRAIRFACQLDFKLDKDISDSLIKNNNLLKNISAERIRDEFKKILISNYPSRGIRLLMKYNLMKYIIPELYDCKDFNQHNKHHDKDVLEHTLCVLENTPSKLETRLAALLHDIAKPKVFTYGDDGQGHFYMHNVVGANMSREILKRLKFDNKTIDKVYILIKKHLIMFRNMDEYTIKKYMRKIGIENLNDLFNLQLADLRGSAPEYRNYDIVLNLKKRCQKIIDEKHPLFIKDLNINGNDLINLGVSKGKTIGIILEELLDEVFKNPKLNEREKLISIVKKRYL</sequence>
<dbReference type="PANTHER" id="PTHR46173">
    <property type="entry name" value="CCA TRNA NUCLEOTIDYLTRANSFERASE 1, MITOCHONDRIAL"/>
    <property type="match status" value="1"/>
</dbReference>
<dbReference type="CDD" id="cd05398">
    <property type="entry name" value="NT_ClassII-CCAase"/>
    <property type="match status" value="1"/>
</dbReference>
<dbReference type="GO" id="GO:0046872">
    <property type="term" value="F:metal ion binding"/>
    <property type="evidence" value="ECO:0007669"/>
    <property type="project" value="UniProtKB-KW"/>
</dbReference>
<dbReference type="InterPro" id="IPR043519">
    <property type="entry name" value="NT_sf"/>
</dbReference>
<name>A0A151ATK1_9CLOT</name>
<keyword evidence="3" id="KW-0819">tRNA processing</keyword>
<dbReference type="InterPro" id="IPR006674">
    <property type="entry name" value="HD_domain"/>
</dbReference>
<evidence type="ECO:0000256" key="2">
    <source>
        <dbReference type="ARBA" id="ARBA00022679"/>
    </source>
</evidence>
<dbReference type="Gene3D" id="3.30.460.10">
    <property type="entry name" value="Beta Polymerase, domain 2"/>
    <property type="match status" value="1"/>
</dbReference>
<dbReference type="Pfam" id="PF12627">
    <property type="entry name" value="PolyA_pol_RNAbd"/>
    <property type="match status" value="1"/>
</dbReference>
<dbReference type="Pfam" id="PF01966">
    <property type="entry name" value="HD"/>
    <property type="match status" value="1"/>
</dbReference>
<protein>
    <submittedName>
        <fullName evidence="10">CCA-adding enzyme</fullName>
        <ecNumber evidence="10">2.7.7.72</ecNumber>
    </submittedName>
</protein>
<evidence type="ECO:0000259" key="9">
    <source>
        <dbReference type="SMART" id="SM00471"/>
    </source>
</evidence>
<dbReference type="Gene3D" id="1.10.246.80">
    <property type="match status" value="1"/>
</dbReference>
<dbReference type="SUPFAM" id="SSF81301">
    <property type="entry name" value="Nucleotidyltransferase"/>
    <property type="match status" value="1"/>
</dbReference>
<dbReference type="Gene3D" id="1.10.3090.10">
    <property type="entry name" value="cca-adding enzyme, domain 2"/>
    <property type="match status" value="1"/>
</dbReference>
<evidence type="ECO:0000256" key="5">
    <source>
        <dbReference type="ARBA" id="ARBA00022723"/>
    </source>
</evidence>
<dbReference type="AlphaFoldDB" id="A0A151ATK1"/>
<comment type="cofactor">
    <cofactor evidence="1">
        <name>Mg(2+)</name>
        <dbReference type="ChEBI" id="CHEBI:18420"/>
    </cofactor>
</comment>
<dbReference type="STRING" id="1121338.CLTEP_24510"/>
<dbReference type="Proteomes" id="UP000075531">
    <property type="component" value="Unassembled WGS sequence"/>
</dbReference>
<dbReference type="GO" id="GO:0004810">
    <property type="term" value="F:CCA tRNA nucleotidyltransferase activity"/>
    <property type="evidence" value="ECO:0007669"/>
    <property type="project" value="UniProtKB-EC"/>
</dbReference>
<evidence type="ECO:0000313" key="11">
    <source>
        <dbReference type="Proteomes" id="UP000075531"/>
    </source>
</evidence>
<comment type="similarity">
    <text evidence="8">Belongs to the tRNA nucleotidyltransferase/poly(A) polymerase family.</text>
</comment>
<evidence type="ECO:0000256" key="7">
    <source>
        <dbReference type="ARBA" id="ARBA00022842"/>
    </source>
</evidence>
<proteinExistence type="inferred from homology"/>
<dbReference type="GO" id="GO:0008033">
    <property type="term" value="P:tRNA processing"/>
    <property type="evidence" value="ECO:0007669"/>
    <property type="project" value="UniProtKB-KW"/>
</dbReference>
<dbReference type="EC" id="2.7.7.72" evidence="10"/>
<dbReference type="PATRIC" id="fig|1121338.3.peg.2536"/>
<accession>A0A151ATK1</accession>
<dbReference type="InterPro" id="IPR050264">
    <property type="entry name" value="Bact_CCA-adding_enz_type3_sf"/>
</dbReference>
<dbReference type="SUPFAM" id="SSF81891">
    <property type="entry name" value="Poly A polymerase C-terminal region-like"/>
    <property type="match status" value="1"/>
</dbReference>
<evidence type="ECO:0000256" key="6">
    <source>
        <dbReference type="ARBA" id="ARBA00022741"/>
    </source>
</evidence>
<keyword evidence="2 8" id="KW-0808">Transferase</keyword>
<dbReference type="SMART" id="SM00471">
    <property type="entry name" value="HDc"/>
    <property type="match status" value="1"/>
</dbReference>
<comment type="caution">
    <text evidence="10">The sequence shown here is derived from an EMBL/GenBank/DDBJ whole genome shotgun (WGS) entry which is preliminary data.</text>
</comment>
<feature type="domain" description="HD/PDEase" evidence="9">
    <location>
        <begin position="271"/>
        <end position="407"/>
    </location>
</feature>
<dbReference type="GO" id="GO:0000049">
    <property type="term" value="F:tRNA binding"/>
    <property type="evidence" value="ECO:0007669"/>
    <property type="project" value="TreeGrafter"/>
</dbReference>
<evidence type="ECO:0000256" key="4">
    <source>
        <dbReference type="ARBA" id="ARBA00022695"/>
    </source>
</evidence>
<keyword evidence="4 10" id="KW-0548">Nucleotidyltransferase</keyword>
<keyword evidence="6" id="KW-0547">Nucleotide-binding</keyword>
<organism evidence="10 11">
    <name type="scientific">Clostridium tepidiprofundi DSM 19306</name>
    <dbReference type="NCBI Taxonomy" id="1121338"/>
    <lineage>
        <taxon>Bacteria</taxon>
        <taxon>Bacillati</taxon>
        <taxon>Bacillota</taxon>
        <taxon>Clostridia</taxon>
        <taxon>Eubacteriales</taxon>
        <taxon>Clostridiaceae</taxon>
        <taxon>Clostridium</taxon>
    </lineage>
</organism>
<evidence type="ECO:0000256" key="3">
    <source>
        <dbReference type="ARBA" id="ARBA00022694"/>
    </source>
</evidence>
<gene>
    <name evidence="10" type="primary">cca_2</name>
    <name evidence="10" type="ORF">CLTEP_24510</name>
</gene>
<keyword evidence="7" id="KW-0460">Magnesium</keyword>
<dbReference type="InterPro" id="IPR002646">
    <property type="entry name" value="PolA_pol_head_dom"/>
</dbReference>
<dbReference type="InterPro" id="IPR003607">
    <property type="entry name" value="HD/PDEase_dom"/>
</dbReference>
<keyword evidence="11" id="KW-1185">Reference proteome</keyword>
<keyword evidence="5" id="KW-0479">Metal-binding</keyword>
<evidence type="ECO:0000256" key="8">
    <source>
        <dbReference type="RuleBase" id="RU003953"/>
    </source>
</evidence>
<evidence type="ECO:0000256" key="1">
    <source>
        <dbReference type="ARBA" id="ARBA00001946"/>
    </source>
</evidence>